<keyword evidence="3" id="KW-1185">Reference proteome</keyword>
<gene>
    <name evidence="2" type="ORF">GCM10009416_43660</name>
</gene>
<evidence type="ECO:0000313" key="2">
    <source>
        <dbReference type="EMBL" id="GAA0601043.1"/>
    </source>
</evidence>
<dbReference type="CDD" id="cd02968">
    <property type="entry name" value="SCO"/>
    <property type="match status" value="1"/>
</dbReference>
<proteinExistence type="inferred from homology"/>
<dbReference type="InterPro" id="IPR006311">
    <property type="entry name" value="TAT_signal"/>
</dbReference>
<dbReference type="Gene3D" id="3.40.30.10">
    <property type="entry name" value="Glutaredoxin"/>
    <property type="match status" value="1"/>
</dbReference>
<dbReference type="Pfam" id="PF02630">
    <property type="entry name" value="SCO1-SenC"/>
    <property type="match status" value="1"/>
</dbReference>
<comment type="caution">
    <text evidence="2">The sequence shown here is derived from an EMBL/GenBank/DDBJ whole genome shotgun (WGS) entry which is preliminary data.</text>
</comment>
<dbReference type="EMBL" id="BAAAFZ010000076">
    <property type="protein sequence ID" value="GAA0601043.1"/>
    <property type="molecule type" value="Genomic_DNA"/>
</dbReference>
<protein>
    <recommendedName>
        <fullName evidence="4">SCO family protein</fullName>
    </recommendedName>
</protein>
<evidence type="ECO:0000256" key="1">
    <source>
        <dbReference type="ARBA" id="ARBA00010996"/>
    </source>
</evidence>
<dbReference type="SUPFAM" id="SSF52833">
    <property type="entry name" value="Thioredoxin-like"/>
    <property type="match status" value="1"/>
</dbReference>
<sequence length="207" mass="21068">MNGPALGRRDALGLAAALGALASRAAAAHDGHRHDGAAAVGGVARLRGPLPDPRVTDAALQRRRLASDVIGGRVVAIDFVLTGCSALCNVVSASMAGAQEILGEKLPREAGLLSIALDPFADTPEELATYGARFGAGPGWSLVNVPAPALDEVLRRFGGPQPGADHAPLVVVLDPQRGEMRRLLGLPAPGQIAGAVTAALEARRKPA</sequence>
<dbReference type="RefSeq" id="WP_343897538.1">
    <property type="nucleotide sequence ID" value="NZ_BAAAFZ010000076.1"/>
</dbReference>
<comment type="similarity">
    <text evidence="1">Belongs to the SCO1/2 family.</text>
</comment>
<dbReference type="PROSITE" id="PS51318">
    <property type="entry name" value="TAT"/>
    <property type="match status" value="1"/>
</dbReference>
<name>A0ABP3R4N4_9PROT</name>
<dbReference type="InterPro" id="IPR036249">
    <property type="entry name" value="Thioredoxin-like_sf"/>
</dbReference>
<organism evidence="2 3">
    <name type="scientific">Craurococcus roseus</name>
    <dbReference type="NCBI Taxonomy" id="77585"/>
    <lineage>
        <taxon>Bacteria</taxon>
        <taxon>Pseudomonadati</taxon>
        <taxon>Pseudomonadota</taxon>
        <taxon>Alphaproteobacteria</taxon>
        <taxon>Acetobacterales</taxon>
        <taxon>Acetobacteraceae</taxon>
        <taxon>Craurococcus</taxon>
    </lineage>
</organism>
<dbReference type="Proteomes" id="UP001501588">
    <property type="component" value="Unassembled WGS sequence"/>
</dbReference>
<accession>A0ABP3R4N4</accession>
<dbReference type="InterPro" id="IPR003782">
    <property type="entry name" value="SCO1/SenC"/>
</dbReference>
<reference evidence="3" key="1">
    <citation type="journal article" date="2019" name="Int. J. Syst. Evol. Microbiol.">
        <title>The Global Catalogue of Microorganisms (GCM) 10K type strain sequencing project: providing services to taxonomists for standard genome sequencing and annotation.</title>
        <authorList>
            <consortium name="The Broad Institute Genomics Platform"/>
            <consortium name="The Broad Institute Genome Sequencing Center for Infectious Disease"/>
            <person name="Wu L."/>
            <person name="Ma J."/>
        </authorList>
    </citation>
    <scope>NUCLEOTIDE SEQUENCE [LARGE SCALE GENOMIC DNA]</scope>
    <source>
        <strain evidence="3">JCM 9933</strain>
    </source>
</reference>
<evidence type="ECO:0000313" key="3">
    <source>
        <dbReference type="Proteomes" id="UP001501588"/>
    </source>
</evidence>
<evidence type="ECO:0008006" key="4">
    <source>
        <dbReference type="Google" id="ProtNLM"/>
    </source>
</evidence>